<evidence type="ECO:0000256" key="2">
    <source>
        <dbReference type="ARBA" id="ARBA00007690"/>
    </source>
</evidence>
<proteinExistence type="inferred from homology"/>
<feature type="compositionally biased region" description="Basic residues" evidence="5">
    <location>
        <begin position="1264"/>
        <end position="1275"/>
    </location>
</feature>
<evidence type="ECO:0000256" key="4">
    <source>
        <dbReference type="SAM" id="Coils"/>
    </source>
</evidence>
<evidence type="ECO:0000256" key="5">
    <source>
        <dbReference type="SAM" id="MobiDB-lite"/>
    </source>
</evidence>
<evidence type="ECO:0000256" key="3">
    <source>
        <dbReference type="ARBA" id="ARBA00023242"/>
    </source>
</evidence>
<sequence length="1275" mass="140821">MSLAERLDKIRSSPRLQNQQQTAVVLSAIEDTLRAESTNASVSDFTPAAYFAALLSLLGQYISPTRGIVNKDIATAVVYLLDLVTPHVPPPLLREKFSQILTSLAPALTHYDAEAPLLRGSIGSLESLLVAQNGAAWQLSQAQISPRRGVAGLLAIAVDHRPKVRKRAQEALTKVLKSPPPSPSLDHPAADMCAESALRTVKDLAEAASKSRKKGHKDNQHHEPALIHSLQLVKTIASASGGWPSRKIDALCELLLDVSRSSNEFLTMAAFEVFEVMFEGMADEVSSAKLPHLLEVISQLQPAATDTQLLPPWMAVISRAYDVSSQVSPEDTFQNLPDIFSKISSFLSSPSHNIRVSASECLISFLSNCIPDSVIIEPSIFDEKTLEKLATNLTDLLNVRYQSAWMEVFSVISAAFDALRYRAAPLLTTVVKTIGDLRGNDSFAGKKEADEVLSQAIHATGPDFVLSVLPLNLLKPQAGKPGRAWLLPLLRDSVSNTKLAHFKEELVPLSENMFQRVLDHGKKDKTMDIKIFETVVQQIWSCLPGYCDLPLDLIEALDQSFAEMLSNLLYQQTELRTDICRALQNLVESNKALIEAVEDGDALKFTRVTRGQAQLNLDHLAPFAGNLLAVLFNVYSQTLPHNRGVLLQCINAYLSITPEKELLETFTRVTTMLESSLQEAANAQSQPDKQKQQKPDANKMPPATHTLMDLLITLSIYLPRSSYPQLFTIATVIINNPQDAQLQKKAYKLIPRISESETGRQALQDRNAELQKLLLDSAEKSSPPSRRDRLIAIGKVVEFLPDQDLYFIPSVLPEVVIATKEVNEKARNAAFDLLVALGQRMRKGGKVAMSKVPHMDTSAEEKNADLEEYLVMVSAGLAGSTPHSVSASVTACTRILYEFRKELKDETVAQLVETMDLFLQSKSREIVRSVLGFVKVCVISLPDGIVRPRLKSLMPSLMGWSHEHKGHFKAKVKHIIERMIRRFGVEEVEKVCPEEDKKLITNIRKTKERKKKNKDGQAEHANDEDVEKEERSARKGRFENEFDEAIYGSEDDESVVSGSDAEDSDGEGGVSLRGASRNGKQKQSQTYIVEDEDEPLDLLDRRALGNISSTRPLKARQLQGKKTKAQTNIDGKLIFNEPPTKSKKSTAKDVDMMDHGANEGDESINAYVDAVSGRDSAKRGQRGKLKFTNRPQKGKNDDDDDMELDEQEIAHARKSNHTSPRTPRGGRGGRANGGSGRGGHSPRGRGRGMQGARMQRRGLGVPKQRQKVRSGRVGK</sequence>
<evidence type="ECO:0000313" key="8">
    <source>
        <dbReference type="EMBL" id="KAF2093187.1"/>
    </source>
</evidence>
<dbReference type="AlphaFoldDB" id="A0A9P4I4U6"/>
<dbReference type="InterPro" id="IPR052087">
    <property type="entry name" value="RRP12"/>
</dbReference>
<comment type="subcellular location">
    <subcellularLocation>
        <location evidence="1">Nucleus</location>
    </subcellularLocation>
</comment>
<name>A0A9P4I4U6_9PEZI</name>
<feature type="compositionally biased region" description="Gly residues" evidence="5">
    <location>
        <begin position="1225"/>
        <end position="1239"/>
    </location>
</feature>
<dbReference type="InterPro" id="IPR011989">
    <property type="entry name" value="ARM-like"/>
</dbReference>
<feature type="compositionally biased region" description="Acidic residues" evidence="5">
    <location>
        <begin position="1041"/>
        <end position="1066"/>
    </location>
</feature>
<dbReference type="Pfam" id="PF25772">
    <property type="entry name" value="HEAT_RRP12_N"/>
    <property type="match status" value="1"/>
</dbReference>
<dbReference type="EMBL" id="ML978139">
    <property type="protein sequence ID" value="KAF2093187.1"/>
    <property type="molecule type" value="Genomic_DNA"/>
</dbReference>
<feature type="domain" description="RRP12 N-terminal HEAT" evidence="7">
    <location>
        <begin position="8"/>
        <end position="278"/>
    </location>
</feature>
<feature type="compositionally biased region" description="Low complexity" evidence="5">
    <location>
        <begin position="1250"/>
        <end position="1260"/>
    </location>
</feature>
<gene>
    <name evidence="8" type="ORF">NA57DRAFT_48751</name>
</gene>
<feature type="compositionally biased region" description="Basic and acidic residues" evidence="5">
    <location>
        <begin position="1014"/>
        <end position="1040"/>
    </location>
</feature>
<dbReference type="PANTHER" id="PTHR48287">
    <property type="entry name" value="ARM REPEAT SUPERFAMILY PROTEIN"/>
    <property type="match status" value="1"/>
</dbReference>
<keyword evidence="9" id="KW-1185">Reference proteome</keyword>
<feature type="domain" description="RRP12 HEAT" evidence="6">
    <location>
        <begin position="349"/>
        <end position="638"/>
    </location>
</feature>
<dbReference type="Pfam" id="PF08161">
    <property type="entry name" value="RRP12_HEAT"/>
    <property type="match status" value="1"/>
</dbReference>
<feature type="region of interest" description="Disordered" evidence="5">
    <location>
        <begin position="1007"/>
        <end position="1093"/>
    </location>
</feature>
<evidence type="ECO:0000313" key="9">
    <source>
        <dbReference type="Proteomes" id="UP000799772"/>
    </source>
</evidence>
<feature type="compositionally biased region" description="Acidic residues" evidence="5">
    <location>
        <begin position="1197"/>
        <end position="1207"/>
    </location>
</feature>
<dbReference type="InterPro" id="IPR057860">
    <property type="entry name" value="HEAT_RRP12_N"/>
</dbReference>
<dbReference type="Proteomes" id="UP000799772">
    <property type="component" value="Unassembled WGS sequence"/>
</dbReference>
<dbReference type="PANTHER" id="PTHR48287:SF1">
    <property type="entry name" value="ARM REPEAT SUPERFAMILY PROTEIN"/>
    <property type="match status" value="1"/>
</dbReference>
<evidence type="ECO:0000259" key="7">
    <source>
        <dbReference type="Pfam" id="PF25772"/>
    </source>
</evidence>
<reference evidence="8" key="1">
    <citation type="journal article" date="2020" name="Stud. Mycol.">
        <title>101 Dothideomycetes genomes: a test case for predicting lifestyles and emergence of pathogens.</title>
        <authorList>
            <person name="Haridas S."/>
            <person name="Albert R."/>
            <person name="Binder M."/>
            <person name="Bloem J."/>
            <person name="Labutti K."/>
            <person name="Salamov A."/>
            <person name="Andreopoulos B."/>
            <person name="Baker S."/>
            <person name="Barry K."/>
            <person name="Bills G."/>
            <person name="Bluhm B."/>
            <person name="Cannon C."/>
            <person name="Castanera R."/>
            <person name="Culley D."/>
            <person name="Daum C."/>
            <person name="Ezra D."/>
            <person name="Gonzalez J."/>
            <person name="Henrissat B."/>
            <person name="Kuo A."/>
            <person name="Liang C."/>
            <person name="Lipzen A."/>
            <person name="Lutzoni F."/>
            <person name="Magnuson J."/>
            <person name="Mondo S."/>
            <person name="Nolan M."/>
            <person name="Ohm R."/>
            <person name="Pangilinan J."/>
            <person name="Park H.-J."/>
            <person name="Ramirez L."/>
            <person name="Alfaro M."/>
            <person name="Sun H."/>
            <person name="Tritt A."/>
            <person name="Yoshinaga Y."/>
            <person name="Zwiers L.-H."/>
            <person name="Turgeon B."/>
            <person name="Goodwin S."/>
            <person name="Spatafora J."/>
            <person name="Crous P."/>
            <person name="Grigoriev I."/>
        </authorList>
    </citation>
    <scope>NUCLEOTIDE SEQUENCE</scope>
    <source>
        <strain evidence="8">CBS 133067</strain>
    </source>
</reference>
<evidence type="ECO:0000256" key="1">
    <source>
        <dbReference type="ARBA" id="ARBA00004123"/>
    </source>
</evidence>
<feature type="compositionally biased region" description="Basic and acidic residues" evidence="5">
    <location>
        <begin position="1146"/>
        <end position="1158"/>
    </location>
</feature>
<dbReference type="Gene3D" id="1.25.10.10">
    <property type="entry name" value="Leucine-rich Repeat Variant"/>
    <property type="match status" value="2"/>
</dbReference>
<dbReference type="InterPro" id="IPR012978">
    <property type="entry name" value="HEAT_RRP12"/>
</dbReference>
<evidence type="ECO:0000259" key="6">
    <source>
        <dbReference type="Pfam" id="PF08161"/>
    </source>
</evidence>
<dbReference type="GO" id="GO:0005634">
    <property type="term" value="C:nucleus"/>
    <property type="evidence" value="ECO:0007669"/>
    <property type="project" value="UniProtKB-SubCell"/>
</dbReference>
<dbReference type="SUPFAM" id="SSF48371">
    <property type="entry name" value="ARM repeat"/>
    <property type="match status" value="1"/>
</dbReference>
<dbReference type="InterPro" id="IPR016024">
    <property type="entry name" value="ARM-type_fold"/>
</dbReference>
<keyword evidence="3" id="KW-0539">Nucleus</keyword>
<feature type="region of interest" description="Disordered" evidence="5">
    <location>
        <begin position="1108"/>
        <end position="1275"/>
    </location>
</feature>
<feature type="coiled-coil region" evidence="4">
    <location>
        <begin position="753"/>
        <end position="780"/>
    </location>
</feature>
<accession>A0A9P4I4U6</accession>
<keyword evidence="4" id="KW-0175">Coiled coil</keyword>
<protein>
    <submittedName>
        <fullName evidence="8">NUC173-domain-containing protein</fullName>
    </submittedName>
</protein>
<comment type="similarity">
    <text evidence="2">Belongs to the RRP12 family.</text>
</comment>
<dbReference type="OrthoDB" id="2192888at2759"/>
<feature type="region of interest" description="Disordered" evidence="5">
    <location>
        <begin position="677"/>
        <end position="702"/>
    </location>
</feature>
<organism evidence="8 9">
    <name type="scientific">Rhizodiscina lignyota</name>
    <dbReference type="NCBI Taxonomy" id="1504668"/>
    <lineage>
        <taxon>Eukaryota</taxon>
        <taxon>Fungi</taxon>
        <taxon>Dikarya</taxon>
        <taxon>Ascomycota</taxon>
        <taxon>Pezizomycotina</taxon>
        <taxon>Dothideomycetes</taxon>
        <taxon>Pleosporomycetidae</taxon>
        <taxon>Aulographales</taxon>
        <taxon>Rhizodiscinaceae</taxon>
        <taxon>Rhizodiscina</taxon>
    </lineage>
</organism>
<comment type="caution">
    <text evidence="8">The sequence shown here is derived from an EMBL/GenBank/DDBJ whole genome shotgun (WGS) entry which is preliminary data.</text>
</comment>
<feature type="compositionally biased region" description="Basic and acidic residues" evidence="5">
    <location>
        <begin position="688"/>
        <end position="697"/>
    </location>
</feature>